<proteinExistence type="predicted"/>
<reference evidence="2" key="1">
    <citation type="submission" date="2017-04" db="EMBL/GenBank/DDBJ databases">
        <title>Genome evolution of the luminous symbionts of deep sea anglerfish.</title>
        <authorList>
            <person name="Hendry T.A."/>
        </authorList>
    </citation>
    <scope>NUCLEOTIDE SEQUENCE [LARGE SCALE GENOMIC DNA]</scope>
</reference>
<organism evidence="1 2">
    <name type="scientific">Candidatus Enterovibrio altilux</name>
    <dbReference type="NCBI Taxonomy" id="1927128"/>
    <lineage>
        <taxon>Bacteria</taxon>
        <taxon>Pseudomonadati</taxon>
        <taxon>Pseudomonadota</taxon>
        <taxon>Gammaproteobacteria</taxon>
        <taxon>Vibrionales</taxon>
        <taxon>Vibrionaceae</taxon>
        <taxon>Enterovibrio</taxon>
    </lineage>
</organism>
<dbReference type="AlphaFoldDB" id="A0A291B9K5"/>
<dbReference type="Proteomes" id="UP000218160">
    <property type="component" value="Chromosome 1"/>
</dbReference>
<keyword evidence="2" id="KW-1185">Reference proteome</keyword>
<name>A0A291B9K5_9GAMM</name>
<gene>
    <name evidence="1" type="ORF">BTN50_1192</name>
</gene>
<evidence type="ECO:0000313" key="1">
    <source>
        <dbReference type="EMBL" id="ATF09682.1"/>
    </source>
</evidence>
<dbReference type="KEGG" id="elux:BTN50_1192"/>
<accession>A0A291B9K5</accession>
<protein>
    <submittedName>
        <fullName evidence="1">Uncharacterized protein</fullName>
    </submittedName>
</protein>
<dbReference type="EMBL" id="CP020660">
    <property type="protein sequence ID" value="ATF09682.1"/>
    <property type="molecule type" value="Genomic_DNA"/>
</dbReference>
<evidence type="ECO:0000313" key="2">
    <source>
        <dbReference type="Proteomes" id="UP000218160"/>
    </source>
</evidence>
<sequence length="38" mass="4194">MSCSRRIIKDAYITDYSNKPAKNQLAIDSTGLKIYSAG</sequence>